<reference evidence="1 2" key="1">
    <citation type="submission" date="2023-02" db="EMBL/GenBank/DDBJ databases">
        <title>LHISI_Scaffold_Assembly.</title>
        <authorList>
            <person name="Stuart O.P."/>
            <person name="Cleave R."/>
            <person name="Magrath M.J.L."/>
            <person name="Mikheyev A.S."/>
        </authorList>
    </citation>
    <scope>NUCLEOTIDE SEQUENCE [LARGE SCALE GENOMIC DNA]</scope>
    <source>
        <strain evidence="1">Daus_M_001</strain>
        <tissue evidence="1">Leg muscle</tissue>
    </source>
</reference>
<feature type="non-terminal residue" evidence="1">
    <location>
        <position position="81"/>
    </location>
</feature>
<dbReference type="EMBL" id="JARBHB010000012">
    <property type="protein sequence ID" value="KAJ8871202.1"/>
    <property type="molecule type" value="Genomic_DNA"/>
</dbReference>
<keyword evidence="2" id="KW-1185">Reference proteome</keyword>
<comment type="caution">
    <text evidence="1">The sequence shown here is derived from an EMBL/GenBank/DDBJ whole genome shotgun (WGS) entry which is preliminary data.</text>
</comment>
<gene>
    <name evidence="1" type="ORF">PR048_027508</name>
</gene>
<proteinExistence type="predicted"/>
<accession>A0ABQ9GGQ7</accession>
<protein>
    <submittedName>
        <fullName evidence="1">Uncharacterized protein</fullName>
    </submittedName>
</protein>
<name>A0ABQ9GGQ7_9NEOP</name>
<organism evidence="1 2">
    <name type="scientific">Dryococelus australis</name>
    <dbReference type="NCBI Taxonomy" id="614101"/>
    <lineage>
        <taxon>Eukaryota</taxon>
        <taxon>Metazoa</taxon>
        <taxon>Ecdysozoa</taxon>
        <taxon>Arthropoda</taxon>
        <taxon>Hexapoda</taxon>
        <taxon>Insecta</taxon>
        <taxon>Pterygota</taxon>
        <taxon>Neoptera</taxon>
        <taxon>Polyneoptera</taxon>
        <taxon>Phasmatodea</taxon>
        <taxon>Verophasmatodea</taxon>
        <taxon>Anareolatae</taxon>
        <taxon>Phasmatidae</taxon>
        <taxon>Eurycanthinae</taxon>
        <taxon>Dryococelus</taxon>
    </lineage>
</organism>
<sequence>MLGCYSGLQVIIPSKALRTVWAYCIIHGEALSSQHLRIDLNEVLKTITHVLHLYNKICHGIRAEYTSLLSYSSTRWLSRER</sequence>
<evidence type="ECO:0000313" key="2">
    <source>
        <dbReference type="Proteomes" id="UP001159363"/>
    </source>
</evidence>
<evidence type="ECO:0000313" key="1">
    <source>
        <dbReference type="EMBL" id="KAJ8871202.1"/>
    </source>
</evidence>
<dbReference type="Proteomes" id="UP001159363">
    <property type="component" value="Chromosome 11"/>
</dbReference>